<dbReference type="PROSITE" id="PS50033">
    <property type="entry name" value="UBX"/>
    <property type="match status" value="1"/>
</dbReference>
<keyword evidence="2" id="KW-0472">Membrane</keyword>
<dbReference type="InterPro" id="IPR036249">
    <property type="entry name" value="Thioredoxin-like_sf"/>
</dbReference>
<dbReference type="STRING" id="2163413.A0A4P6XMX3"/>
<evidence type="ECO:0000256" key="1">
    <source>
        <dbReference type="ARBA" id="ARBA00023054"/>
    </source>
</evidence>
<sequence length="445" mass="51195">MDWVRARLGSSRGHRLNTEPTLVLPGHFPATATETAPANRPVLANAGVYVNILFLKPITLLVYVTLSLFSKVLKAIYKFDRPSERSLSSGTTISNALMNDPIARAEHFVRELEENLLPLQQFSLYHSDRNIEHLPPFFQGSYTQALYMASTRAKFLFVYLTNSMSEGSQSLFVKVVTNPKFTAIFKENEHAIIWGGDVTDPEAYMLANNLNITKFPMIGLLCLTRTTSMTPEGSRKGAPRISLVLKLQGGVKDTQDPDALIANKFLKRMSKYELDLVLIRADLREKYLAEAMRRRQDADFQRSLLRDKQKKIEKEQKRVSEMYLKWKQPYFKRLKESTEVRDRLRIAIKFEDGKRETVLFPKDSPVEDVFLYVELYNQHMLDSSFEWTMDEAETKKLFNGFTMTFGFRLTSSIPPRPSLNDMDLQTPIENVNFIYPSGLLMVERT</sequence>
<dbReference type="GO" id="GO:0043130">
    <property type="term" value="F:ubiquitin binding"/>
    <property type="evidence" value="ECO:0007669"/>
    <property type="project" value="TreeGrafter"/>
</dbReference>
<name>A0A4P6XMX3_9ASCO</name>
<feature type="domain" description="UBX" evidence="3">
    <location>
        <begin position="339"/>
        <end position="441"/>
    </location>
</feature>
<dbReference type="InterPro" id="IPR050730">
    <property type="entry name" value="UBX_domain-protein"/>
</dbReference>
<evidence type="ECO:0000256" key="2">
    <source>
        <dbReference type="SAM" id="Phobius"/>
    </source>
</evidence>
<dbReference type="SMART" id="SM00166">
    <property type="entry name" value="UBX"/>
    <property type="match status" value="1"/>
</dbReference>
<dbReference type="SMART" id="SM00594">
    <property type="entry name" value="UAS"/>
    <property type="match status" value="1"/>
</dbReference>
<evidence type="ECO:0000313" key="4">
    <source>
        <dbReference type="EMBL" id="QBM88792.1"/>
    </source>
</evidence>
<organism evidence="4 5">
    <name type="scientific">Metschnikowia aff. pulcherrima</name>
    <dbReference type="NCBI Taxonomy" id="2163413"/>
    <lineage>
        <taxon>Eukaryota</taxon>
        <taxon>Fungi</taxon>
        <taxon>Dikarya</taxon>
        <taxon>Ascomycota</taxon>
        <taxon>Saccharomycotina</taxon>
        <taxon>Pichiomycetes</taxon>
        <taxon>Metschnikowiaceae</taxon>
        <taxon>Metschnikowia</taxon>
    </lineage>
</organism>
<evidence type="ECO:0000313" key="5">
    <source>
        <dbReference type="Proteomes" id="UP000292447"/>
    </source>
</evidence>
<dbReference type="SUPFAM" id="SSF54236">
    <property type="entry name" value="Ubiquitin-like"/>
    <property type="match status" value="1"/>
</dbReference>
<keyword evidence="1" id="KW-0175">Coiled coil</keyword>
<evidence type="ECO:0000259" key="3">
    <source>
        <dbReference type="PROSITE" id="PS50033"/>
    </source>
</evidence>
<dbReference type="Pfam" id="PF00789">
    <property type="entry name" value="UBX"/>
    <property type="match status" value="1"/>
</dbReference>
<protein>
    <submittedName>
        <fullName evidence="4">FAS-associated factor 2</fullName>
    </submittedName>
</protein>
<keyword evidence="2" id="KW-1133">Transmembrane helix</keyword>
<keyword evidence="2" id="KW-0812">Transmembrane</keyword>
<dbReference type="InterPro" id="IPR001012">
    <property type="entry name" value="UBX_dom"/>
</dbReference>
<dbReference type="InterPro" id="IPR006577">
    <property type="entry name" value="UAS"/>
</dbReference>
<dbReference type="CDD" id="cd01767">
    <property type="entry name" value="UBX"/>
    <property type="match status" value="1"/>
</dbReference>
<dbReference type="Proteomes" id="UP000292447">
    <property type="component" value="Chromosome III"/>
</dbReference>
<dbReference type="GO" id="GO:0036503">
    <property type="term" value="P:ERAD pathway"/>
    <property type="evidence" value="ECO:0007669"/>
    <property type="project" value="TreeGrafter"/>
</dbReference>
<dbReference type="PANTHER" id="PTHR23322">
    <property type="entry name" value="FAS-ASSOCIATED PROTEIN"/>
    <property type="match status" value="1"/>
</dbReference>
<dbReference type="InterPro" id="IPR029071">
    <property type="entry name" value="Ubiquitin-like_domsf"/>
</dbReference>
<feature type="transmembrane region" description="Helical" evidence="2">
    <location>
        <begin position="48"/>
        <end position="69"/>
    </location>
</feature>
<gene>
    <name evidence="4" type="primary">MPUL0C07730</name>
    <name evidence="4" type="ORF">METSCH_C07730</name>
</gene>
<keyword evidence="5" id="KW-1185">Reference proteome</keyword>
<dbReference type="Gene3D" id="3.40.30.10">
    <property type="entry name" value="Glutaredoxin"/>
    <property type="match status" value="1"/>
</dbReference>
<accession>A0A4P6XMX3</accession>
<dbReference type="Gene3D" id="3.10.20.90">
    <property type="entry name" value="Phosphatidylinositol 3-kinase Catalytic Subunit, Chain A, domain 1"/>
    <property type="match status" value="1"/>
</dbReference>
<dbReference type="AlphaFoldDB" id="A0A4P6XMX3"/>
<dbReference type="PANTHER" id="PTHR23322:SF1">
    <property type="entry name" value="FAS-ASSOCIATED FACTOR 2"/>
    <property type="match status" value="1"/>
</dbReference>
<dbReference type="GO" id="GO:0005783">
    <property type="term" value="C:endoplasmic reticulum"/>
    <property type="evidence" value="ECO:0007669"/>
    <property type="project" value="TreeGrafter"/>
</dbReference>
<reference evidence="5" key="1">
    <citation type="submission" date="2019-03" db="EMBL/GenBank/DDBJ databases">
        <title>Snf2 controls pulcherriminic acid biosynthesis and connects pigmentation and antifungal activity of the yeast Metschnikowia pulcherrima.</title>
        <authorList>
            <person name="Gore-Lloyd D."/>
            <person name="Sumann I."/>
            <person name="Brachmann A.O."/>
            <person name="Schneeberger K."/>
            <person name="Ortiz-Merino R.A."/>
            <person name="Moreno-Beltran M."/>
            <person name="Schlaefli M."/>
            <person name="Kirner P."/>
            <person name="Santos Kron A."/>
            <person name="Wolfe K.H."/>
            <person name="Piel J."/>
            <person name="Ahrens C.H."/>
            <person name="Henk D."/>
            <person name="Freimoser F.M."/>
        </authorList>
    </citation>
    <scope>NUCLEOTIDE SEQUENCE [LARGE SCALE GENOMIC DNA]</scope>
    <source>
        <strain evidence="5">APC 1.2</strain>
    </source>
</reference>
<dbReference type="SUPFAM" id="SSF52833">
    <property type="entry name" value="Thioredoxin-like"/>
    <property type="match status" value="1"/>
</dbReference>
<dbReference type="EMBL" id="CP034458">
    <property type="protein sequence ID" value="QBM88792.1"/>
    <property type="molecule type" value="Genomic_DNA"/>
</dbReference>
<proteinExistence type="predicted"/>